<sequence>MTCSRGLFIALLVATSLSLTPFISSAQSETDVVRYSRSELAGSSRYKGMAGAMGAVGADFSSVRQNPAGLGLNRRYFGLSFSSDLERHSHGAEWMGKKGDDNTSHLTFSELSLVMLLPTSDDTDVSLGFGFQREYDFSRKVNISAANPGASLADYVSAMLNNIQNRTGGLISHKDLGAKNFNNPRIPWLGILAYEGGWIDSDDEAGGVYFPRYVYGDEIELPTAGEMWLEESGSKFRYDMNIGVGIGETFYFGSGLDIHSISYQGKSNYTEWFLKDDSDGKEDYLGLDGLVESKGVGMGLSVGVIYAPVPELRLGAAYHSPTWWSMERDFRATASSRYGGDRALLDEHGNVVKDLKVQSEDGLNRFSMRTPGRFAASAALILGQRAVLSADYEYIDVGTAKLSDDEVASAYQADNSAIKEDFGSEHIFRLGAEFRLTNRLSLRAGTMQGSQPVKNKRLTNFSGSQEQEVLVAGTTPHYVLPGKSSAYTLGWGYRITPEWSLDMALVWQRYESHLITFPFINDEEALLGSPAGLVKPRFTQKPITLNRDKMTISATLAYRF</sequence>
<dbReference type="GO" id="GO:0015483">
    <property type="term" value="F:long-chain fatty acid transporting porin activity"/>
    <property type="evidence" value="ECO:0007669"/>
    <property type="project" value="TreeGrafter"/>
</dbReference>
<keyword evidence="7" id="KW-0998">Cell outer membrane</keyword>
<feature type="chain" id="PRO_5015949223" evidence="8">
    <location>
        <begin position="27"/>
        <end position="560"/>
    </location>
</feature>
<reference evidence="9 10" key="1">
    <citation type="submission" date="2018-06" db="EMBL/GenBank/DDBJ databases">
        <authorList>
            <consortium name="Pathogen Informatics"/>
            <person name="Doyle S."/>
        </authorList>
    </citation>
    <scope>NUCLEOTIDE SEQUENCE [LARGE SCALE GENOMIC DNA]</scope>
    <source>
        <strain evidence="9 10">NCTC12858</strain>
    </source>
</reference>
<feature type="signal peptide" evidence="8">
    <location>
        <begin position="1"/>
        <end position="26"/>
    </location>
</feature>
<evidence type="ECO:0000256" key="8">
    <source>
        <dbReference type="SAM" id="SignalP"/>
    </source>
</evidence>
<dbReference type="InterPro" id="IPR005017">
    <property type="entry name" value="OMPP1/FadL/TodX"/>
</dbReference>
<evidence type="ECO:0000313" key="9">
    <source>
        <dbReference type="EMBL" id="SQH72572.1"/>
    </source>
</evidence>
<organism evidence="9 10">
    <name type="scientific">Porphyromonas crevioricanis</name>
    <dbReference type="NCBI Taxonomy" id="393921"/>
    <lineage>
        <taxon>Bacteria</taxon>
        <taxon>Pseudomonadati</taxon>
        <taxon>Bacteroidota</taxon>
        <taxon>Bacteroidia</taxon>
        <taxon>Bacteroidales</taxon>
        <taxon>Porphyromonadaceae</taxon>
        <taxon>Porphyromonas</taxon>
    </lineage>
</organism>
<keyword evidence="5 8" id="KW-0732">Signal</keyword>
<evidence type="ECO:0000256" key="2">
    <source>
        <dbReference type="ARBA" id="ARBA00008163"/>
    </source>
</evidence>
<dbReference type="PANTHER" id="PTHR35093">
    <property type="entry name" value="OUTER MEMBRANE PROTEIN NMB0088-RELATED"/>
    <property type="match status" value="1"/>
</dbReference>
<keyword evidence="10" id="KW-1185">Reference proteome</keyword>
<comment type="subcellular location">
    <subcellularLocation>
        <location evidence="1">Cell outer membrane</location>
        <topology evidence="1">Multi-pass membrane protein</topology>
    </subcellularLocation>
</comment>
<dbReference type="SUPFAM" id="SSF56935">
    <property type="entry name" value="Porins"/>
    <property type="match status" value="1"/>
</dbReference>
<evidence type="ECO:0000256" key="1">
    <source>
        <dbReference type="ARBA" id="ARBA00004571"/>
    </source>
</evidence>
<keyword evidence="4" id="KW-0812">Transmembrane</keyword>
<accession>A0A2X4SEX1</accession>
<dbReference type="GO" id="GO:0009279">
    <property type="term" value="C:cell outer membrane"/>
    <property type="evidence" value="ECO:0007669"/>
    <property type="project" value="UniProtKB-SubCell"/>
</dbReference>
<keyword evidence="6" id="KW-0472">Membrane</keyword>
<dbReference type="Gene3D" id="2.40.160.60">
    <property type="entry name" value="Outer membrane protein transport protein (OMPP1/FadL/TodX)"/>
    <property type="match status" value="1"/>
</dbReference>
<evidence type="ECO:0000256" key="7">
    <source>
        <dbReference type="ARBA" id="ARBA00023237"/>
    </source>
</evidence>
<dbReference type="Proteomes" id="UP000249300">
    <property type="component" value="Chromosome 1"/>
</dbReference>
<evidence type="ECO:0000256" key="5">
    <source>
        <dbReference type="ARBA" id="ARBA00022729"/>
    </source>
</evidence>
<protein>
    <submittedName>
        <fullName evidence="9">Outer membrane protein transport protein (OMPP1/FadL/TodX)</fullName>
    </submittedName>
</protein>
<dbReference type="EMBL" id="LS483447">
    <property type="protein sequence ID" value="SQH72572.1"/>
    <property type="molecule type" value="Genomic_DNA"/>
</dbReference>
<evidence type="ECO:0000256" key="6">
    <source>
        <dbReference type="ARBA" id="ARBA00023136"/>
    </source>
</evidence>
<dbReference type="AlphaFoldDB" id="A0A2X4SEX1"/>
<gene>
    <name evidence="9" type="ORF">NCTC12858_00395</name>
</gene>
<evidence type="ECO:0000256" key="3">
    <source>
        <dbReference type="ARBA" id="ARBA00022452"/>
    </source>
</evidence>
<comment type="similarity">
    <text evidence="2">Belongs to the OmpP1/FadL family.</text>
</comment>
<proteinExistence type="inferred from homology"/>
<evidence type="ECO:0000313" key="10">
    <source>
        <dbReference type="Proteomes" id="UP000249300"/>
    </source>
</evidence>
<dbReference type="PANTHER" id="PTHR35093:SF8">
    <property type="entry name" value="OUTER MEMBRANE PROTEIN NMB0088-RELATED"/>
    <property type="match status" value="1"/>
</dbReference>
<evidence type="ECO:0000256" key="4">
    <source>
        <dbReference type="ARBA" id="ARBA00022692"/>
    </source>
</evidence>
<keyword evidence="3" id="KW-1134">Transmembrane beta strand</keyword>
<dbReference type="KEGG" id="pcre:NCTC12858_00395"/>
<name>A0A2X4SEX1_9PORP</name>